<proteinExistence type="predicted"/>
<organism evidence="2 3">
    <name type="scientific">Symbiodinium pilosum</name>
    <name type="common">Dinoflagellate</name>
    <dbReference type="NCBI Taxonomy" id="2952"/>
    <lineage>
        <taxon>Eukaryota</taxon>
        <taxon>Sar</taxon>
        <taxon>Alveolata</taxon>
        <taxon>Dinophyceae</taxon>
        <taxon>Suessiales</taxon>
        <taxon>Symbiodiniaceae</taxon>
        <taxon>Symbiodinium</taxon>
    </lineage>
</organism>
<name>A0A812X5Q1_SYMPI</name>
<sequence>EPSVGIFDPESREQIKTSYENFQLARKKHANRPCLGHRPIAADGTAGPYVWSTYEQVGKRAENFGSGLVHMDLCPSRPDPEVRDRGMLGRGPQAAQLPLAPAGVDTSNNAQGKTAQDDMGIPMGHTVNLE</sequence>
<feature type="region of interest" description="Disordered" evidence="1">
    <location>
        <begin position="98"/>
        <end position="130"/>
    </location>
</feature>
<dbReference type="OrthoDB" id="1700726at2759"/>
<evidence type="ECO:0000313" key="3">
    <source>
        <dbReference type="Proteomes" id="UP000649617"/>
    </source>
</evidence>
<dbReference type="AlphaFoldDB" id="A0A812X5Q1"/>
<evidence type="ECO:0000313" key="2">
    <source>
        <dbReference type="EMBL" id="CAE7719152.1"/>
    </source>
</evidence>
<dbReference type="Proteomes" id="UP000649617">
    <property type="component" value="Unassembled WGS sequence"/>
</dbReference>
<gene>
    <name evidence="2" type="primary">Acsl5</name>
    <name evidence="2" type="ORF">SPIL2461_LOCUS20463</name>
</gene>
<dbReference type="EMBL" id="CAJNIZ010045404">
    <property type="protein sequence ID" value="CAE7719152.1"/>
    <property type="molecule type" value="Genomic_DNA"/>
</dbReference>
<reference evidence="2" key="1">
    <citation type="submission" date="2021-02" db="EMBL/GenBank/DDBJ databases">
        <authorList>
            <person name="Dougan E. K."/>
            <person name="Rhodes N."/>
            <person name="Thang M."/>
            <person name="Chan C."/>
        </authorList>
    </citation>
    <scope>NUCLEOTIDE SEQUENCE</scope>
</reference>
<keyword evidence="3" id="KW-1185">Reference proteome</keyword>
<accession>A0A812X5Q1</accession>
<feature type="non-terminal residue" evidence="2">
    <location>
        <position position="1"/>
    </location>
</feature>
<evidence type="ECO:0000256" key="1">
    <source>
        <dbReference type="SAM" id="MobiDB-lite"/>
    </source>
</evidence>
<feature type="compositionally biased region" description="Polar residues" evidence="1">
    <location>
        <begin position="105"/>
        <end position="114"/>
    </location>
</feature>
<comment type="caution">
    <text evidence="2">The sequence shown here is derived from an EMBL/GenBank/DDBJ whole genome shotgun (WGS) entry which is preliminary data.</text>
</comment>
<protein>
    <submittedName>
        <fullName evidence="2">Acsl5 protein</fullName>
    </submittedName>
</protein>